<feature type="compositionally biased region" description="Low complexity" evidence="1">
    <location>
        <begin position="179"/>
        <end position="190"/>
    </location>
</feature>
<accession>A0AAX4K4F9</accession>
<dbReference type="InterPro" id="IPR036420">
    <property type="entry name" value="BRCT_dom_sf"/>
</dbReference>
<reference evidence="3 4" key="1">
    <citation type="submission" date="2024-01" db="EMBL/GenBank/DDBJ databases">
        <title>Comparative genomics of Cryptococcus and Kwoniella reveals pathogenesis evolution and contrasting modes of karyotype evolution via chromosome fusion or intercentromeric recombination.</title>
        <authorList>
            <person name="Coelho M.A."/>
            <person name="David-Palma M."/>
            <person name="Shea T."/>
            <person name="Bowers K."/>
            <person name="McGinley-Smith S."/>
            <person name="Mohammad A.W."/>
            <person name="Gnirke A."/>
            <person name="Yurkov A.M."/>
            <person name="Nowrousian M."/>
            <person name="Sun S."/>
            <person name="Cuomo C.A."/>
            <person name="Heitman J."/>
        </authorList>
    </citation>
    <scope>NUCLEOTIDE SEQUENCE [LARGE SCALE GENOMIC DNA]</scope>
    <source>
        <strain evidence="3 4">CBS 6074</strain>
    </source>
</reference>
<dbReference type="PROSITE" id="PS50172">
    <property type="entry name" value="BRCT"/>
    <property type="match status" value="1"/>
</dbReference>
<proteinExistence type="predicted"/>
<feature type="compositionally biased region" description="Low complexity" evidence="1">
    <location>
        <begin position="357"/>
        <end position="368"/>
    </location>
</feature>
<dbReference type="GeneID" id="91097606"/>
<feature type="compositionally biased region" description="Low complexity" evidence="1">
    <location>
        <begin position="8"/>
        <end position="31"/>
    </location>
</feature>
<name>A0AAX4K4F9_9TREE</name>
<sequence>MLRDRIRPPNSTNIPPSSSIPIPSSSRSFRNGHQHYSPSPTPPPPPSSSSSIERYNRRDYSPTRSPRDSRDPHYERDRIIRDRSNDRDRSPRSTYRARIDHDPYTSRNRDRFKRSPPREPRNTSVRSGGGGGGGGVRARLTSNQSRNLDNLLRIESSRHEDSASSSRPTPPAQLPPTGPAALRNSSNRTANNRRKQSTSAFFKGFTFHVHSSGSDSAWKSKEEIDRLIGIIRRHGGQTSKTPTSSSCRIILPLNPGYPQNVVLQINTSGPDLTSLEHQQDWRDDDLIRYYSTIQGKLPIGLPHNKRKIVLRQEWLDLCEWEDRVIGYADNYGGWEIKGTFDPQHVNITPFGEPPFIQSQSQSQSSSSSPVKSVPPNPFEHLLNHYDEAGNPRSNAPATCPATDPTLPLSARIANNKDVNQSNTPMIVTSPQEDATHGLNDKQDVQTTREDDASGSLIEVDEEAGLINEESTEISIDQRSISRARASHDKLDNGNHQNIITIDGNEDVKPNIELETEIEGRPATPELPKQNTDQGVISLLSPHLPLSSTTERVTKTTMEDTNLIRTAPSSSRPQPNIPLSRSDSAITLLESNNDSPSTLRNHIQIKPYPSVSFDKKVFERSLLPLGFHVTGSSREKKSIELLITLTGGGLILPQPEANIYILPLSPDETPIDPNHLDILDAISVNPIQSVVSVDWVHDCIDTNQLLPLDRYEIKIPANHGNMFTPPPTEKGGRFR</sequence>
<evidence type="ECO:0000313" key="3">
    <source>
        <dbReference type="EMBL" id="WWC91983.1"/>
    </source>
</evidence>
<feature type="compositionally biased region" description="Gly residues" evidence="1">
    <location>
        <begin position="127"/>
        <end position="136"/>
    </location>
</feature>
<dbReference type="Pfam" id="PF16589">
    <property type="entry name" value="BRCT_2"/>
    <property type="match status" value="1"/>
</dbReference>
<gene>
    <name evidence="3" type="ORF">L201_006937</name>
</gene>
<dbReference type="EMBL" id="CP144106">
    <property type="protein sequence ID" value="WWC91983.1"/>
    <property type="molecule type" value="Genomic_DNA"/>
</dbReference>
<dbReference type="AlphaFoldDB" id="A0AAX4K4F9"/>
<feature type="region of interest" description="Disordered" evidence="1">
    <location>
        <begin position="1"/>
        <end position="196"/>
    </location>
</feature>
<feature type="compositionally biased region" description="Basic and acidic residues" evidence="1">
    <location>
        <begin position="54"/>
        <end position="109"/>
    </location>
</feature>
<dbReference type="InterPro" id="IPR001357">
    <property type="entry name" value="BRCT_dom"/>
</dbReference>
<organism evidence="3 4">
    <name type="scientific">Kwoniella dendrophila CBS 6074</name>
    <dbReference type="NCBI Taxonomy" id="1295534"/>
    <lineage>
        <taxon>Eukaryota</taxon>
        <taxon>Fungi</taxon>
        <taxon>Dikarya</taxon>
        <taxon>Basidiomycota</taxon>
        <taxon>Agaricomycotina</taxon>
        <taxon>Tremellomycetes</taxon>
        <taxon>Tremellales</taxon>
        <taxon>Cryptococcaceae</taxon>
        <taxon>Kwoniella</taxon>
    </lineage>
</organism>
<feature type="domain" description="BRCT" evidence="2">
    <location>
        <begin position="612"/>
        <end position="712"/>
    </location>
</feature>
<feature type="region of interest" description="Disordered" evidence="1">
    <location>
        <begin position="350"/>
        <end position="377"/>
    </location>
</feature>
<evidence type="ECO:0000313" key="4">
    <source>
        <dbReference type="Proteomes" id="UP001355207"/>
    </source>
</evidence>
<evidence type="ECO:0000256" key="1">
    <source>
        <dbReference type="SAM" id="MobiDB-lite"/>
    </source>
</evidence>
<protein>
    <recommendedName>
        <fullName evidence="2">BRCT domain-containing protein</fullName>
    </recommendedName>
</protein>
<feature type="compositionally biased region" description="Basic and acidic residues" evidence="1">
    <location>
        <begin position="433"/>
        <end position="451"/>
    </location>
</feature>
<evidence type="ECO:0000259" key="2">
    <source>
        <dbReference type="PROSITE" id="PS50172"/>
    </source>
</evidence>
<feature type="compositionally biased region" description="Pro residues" evidence="1">
    <location>
        <begin position="168"/>
        <end position="178"/>
    </location>
</feature>
<dbReference type="Proteomes" id="UP001355207">
    <property type="component" value="Chromosome 9"/>
</dbReference>
<dbReference type="RefSeq" id="XP_066078745.1">
    <property type="nucleotide sequence ID" value="XM_066222648.1"/>
</dbReference>
<feature type="region of interest" description="Disordered" evidence="1">
    <location>
        <begin position="428"/>
        <end position="452"/>
    </location>
</feature>
<keyword evidence="4" id="KW-1185">Reference proteome</keyword>
<dbReference type="SUPFAM" id="SSF52113">
    <property type="entry name" value="BRCT domain"/>
    <property type="match status" value="1"/>
</dbReference>